<accession>A0ABV0B962</accession>
<dbReference type="InterPro" id="IPR054189">
    <property type="entry name" value="DUF6894"/>
</dbReference>
<dbReference type="EMBL" id="JBDIZK010000005">
    <property type="protein sequence ID" value="MEN3747538.1"/>
    <property type="molecule type" value="Genomic_DNA"/>
</dbReference>
<evidence type="ECO:0000313" key="3">
    <source>
        <dbReference type="Proteomes" id="UP001427805"/>
    </source>
</evidence>
<gene>
    <name evidence="2" type="ORF">TPR58_10195</name>
</gene>
<keyword evidence="3" id="KW-1185">Reference proteome</keyword>
<name>A0ABV0B962_9SPHN</name>
<evidence type="ECO:0000313" key="2">
    <source>
        <dbReference type="EMBL" id="MEN3747538.1"/>
    </source>
</evidence>
<comment type="caution">
    <text evidence="2">The sequence shown here is derived from an EMBL/GenBank/DDBJ whole genome shotgun (WGS) entry which is preliminary data.</text>
</comment>
<dbReference type="Proteomes" id="UP001427805">
    <property type="component" value="Unassembled WGS sequence"/>
</dbReference>
<dbReference type="RefSeq" id="WP_346246537.1">
    <property type="nucleotide sequence ID" value="NZ_JBDIZK010000005.1"/>
</dbReference>
<proteinExistence type="predicted"/>
<protein>
    <recommendedName>
        <fullName evidence="1">DUF6894 domain-containing protein</fullName>
    </recommendedName>
</protein>
<evidence type="ECO:0000259" key="1">
    <source>
        <dbReference type="Pfam" id="PF21834"/>
    </source>
</evidence>
<reference evidence="2 3" key="1">
    <citation type="submission" date="2024-05" db="EMBL/GenBank/DDBJ databases">
        <title>Sphingomonas sp. HF-S3 16S ribosomal RNA gene Genome sequencing and assembly.</title>
        <authorList>
            <person name="Lee H."/>
        </authorList>
    </citation>
    <scope>NUCLEOTIDE SEQUENCE [LARGE SCALE GENOMIC DNA]</scope>
    <source>
        <strain evidence="2 3">HF-S3</strain>
    </source>
</reference>
<organism evidence="2 3">
    <name type="scientific">Sphingomonas rustica</name>
    <dbReference type="NCBI Taxonomy" id="3103142"/>
    <lineage>
        <taxon>Bacteria</taxon>
        <taxon>Pseudomonadati</taxon>
        <taxon>Pseudomonadota</taxon>
        <taxon>Alphaproteobacteria</taxon>
        <taxon>Sphingomonadales</taxon>
        <taxon>Sphingomonadaceae</taxon>
        <taxon>Sphingomonas</taxon>
    </lineage>
</organism>
<sequence>MPRYFFDLLDEIVAIDDEGADLPDLQSALARAREEVRVLAGESIIIHGRLVLGDHVRVRDAEGETVATVRFGDVIRIQDTR</sequence>
<dbReference type="Pfam" id="PF21834">
    <property type="entry name" value="DUF6894"/>
    <property type="match status" value="1"/>
</dbReference>
<feature type="domain" description="DUF6894" evidence="1">
    <location>
        <begin position="3"/>
        <end position="71"/>
    </location>
</feature>